<proteinExistence type="predicted"/>
<sequence length="106" mass="12637">MQIWLHDFQRKCNKNCHQDFMPSLKLFRPFAYRIDNQIFCSIRETLCKTNHANLTRKNMYFSIADDVPTLFSRKFIHPTKQHCLILWGLASSSKVAKNDLEHHSLR</sequence>
<dbReference type="AlphaFoldDB" id="A0A8D8BX21"/>
<reference evidence="1" key="1">
    <citation type="submission" date="2021-05" db="EMBL/GenBank/DDBJ databases">
        <authorList>
            <person name="Alioto T."/>
            <person name="Alioto T."/>
            <person name="Gomez Garrido J."/>
        </authorList>
    </citation>
    <scope>NUCLEOTIDE SEQUENCE</scope>
</reference>
<organism evidence="1">
    <name type="scientific">Culex pipiens</name>
    <name type="common">House mosquito</name>
    <dbReference type="NCBI Taxonomy" id="7175"/>
    <lineage>
        <taxon>Eukaryota</taxon>
        <taxon>Metazoa</taxon>
        <taxon>Ecdysozoa</taxon>
        <taxon>Arthropoda</taxon>
        <taxon>Hexapoda</taxon>
        <taxon>Insecta</taxon>
        <taxon>Pterygota</taxon>
        <taxon>Neoptera</taxon>
        <taxon>Endopterygota</taxon>
        <taxon>Diptera</taxon>
        <taxon>Nematocera</taxon>
        <taxon>Culicoidea</taxon>
        <taxon>Culicidae</taxon>
        <taxon>Culicinae</taxon>
        <taxon>Culicini</taxon>
        <taxon>Culex</taxon>
        <taxon>Culex</taxon>
    </lineage>
</organism>
<accession>A0A8D8BX21</accession>
<protein>
    <submittedName>
        <fullName evidence="1">(northern house mosquito) hypothetical protein</fullName>
    </submittedName>
</protein>
<name>A0A8D8BX21_CULPI</name>
<evidence type="ECO:0000313" key="1">
    <source>
        <dbReference type="EMBL" id="CAG6483196.1"/>
    </source>
</evidence>
<dbReference type="EMBL" id="HBUE01095276">
    <property type="protein sequence ID" value="CAG6483196.1"/>
    <property type="molecule type" value="Transcribed_RNA"/>
</dbReference>